<evidence type="ECO:0000313" key="5">
    <source>
        <dbReference type="Proteomes" id="UP000320643"/>
    </source>
</evidence>
<dbReference type="EMBL" id="VJVZ01000001">
    <property type="protein sequence ID" value="TRW27572.1"/>
    <property type="molecule type" value="Genomic_DNA"/>
</dbReference>
<evidence type="ECO:0000256" key="1">
    <source>
        <dbReference type="SAM" id="Coils"/>
    </source>
</evidence>
<dbReference type="Pfam" id="PF05569">
    <property type="entry name" value="Peptidase_M56"/>
    <property type="match status" value="1"/>
</dbReference>
<keyword evidence="2" id="KW-0472">Membrane</keyword>
<evidence type="ECO:0000256" key="2">
    <source>
        <dbReference type="SAM" id="Phobius"/>
    </source>
</evidence>
<feature type="transmembrane region" description="Helical" evidence="2">
    <location>
        <begin position="274"/>
        <end position="293"/>
    </location>
</feature>
<name>A0A552VAS0_9FLAO</name>
<keyword evidence="5" id="KW-1185">Reference proteome</keyword>
<feature type="transmembrane region" description="Helical" evidence="2">
    <location>
        <begin position="97"/>
        <end position="117"/>
    </location>
</feature>
<feature type="transmembrane region" description="Helical" evidence="2">
    <location>
        <begin position="37"/>
        <end position="59"/>
    </location>
</feature>
<accession>A0A552VAS0</accession>
<feature type="domain" description="Peptidase M56" evidence="3">
    <location>
        <begin position="78"/>
        <end position="264"/>
    </location>
</feature>
<dbReference type="InterPro" id="IPR052173">
    <property type="entry name" value="Beta-lactam_resp_regulator"/>
</dbReference>
<keyword evidence="2" id="KW-0812">Transmembrane</keyword>
<gene>
    <name evidence="4" type="ORF">FMM05_02730</name>
</gene>
<dbReference type="CDD" id="cd07341">
    <property type="entry name" value="M56_BlaR1_MecR1_like"/>
    <property type="match status" value="1"/>
</dbReference>
<evidence type="ECO:0000259" key="3">
    <source>
        <dbReference type="Pfam" id="PF05569"/>
    </source>
</evidence>
<protein>
    <submittedName>
        <fullName evidence="4">Peptidase M56</fullName>
    </submittedName>
</protein>
<keyword evidence="1" id="KW-0175">Coiled coil</keyword>
<dbReference type="InterPro" id="IPR008756">
    <property type="entry name" value="Peptidase_M56"/>
</dbReference>
<dbReference type="AlphaFoldDB" id="A0A552VAS0"/>
<dbReference type="PANTHER" id="PTHR34978:SF3">
    <property type="entry name" value="SLR0241 PROTEIN"/>
    <property type="match status" value="1"/>
</dbReference>
<proteinExistence type="predicted"/>
<keyword evidence="2" id="KW-1133">Transmembrane helix</keyword>
<dbReference type="RefSeq" id="WP_143371800.1">
    <property type="nucleotide sequence ID" value="NZ_VJVZ01000001.1"/>
</dbReference>
<organism evidence="4 5">
    <name type="scientific">Flavobacterium zepuense</name>
    <dbReference type="NCBI Taxonomy" id="2593302"/>
    <lineage>
        <taxon>Bacteria</taxon>
        <taxon>Pseudomonadati</taxon>
        <taxon>Bacteroidota</taxon>
        <taxon>Flavobacteriia</taxon>
        <taxon>Flavobacteriales</taxon>
        <taxon>Flavobacteriaceae</taxon>
        <taxon>Flavobacterium</taxon>
    </lineage>
</organism>
<feature type="transmembrane region" description="Helical" evidence="2">
    <location>
        <begin position="6"/>
        <end position="25"/>
    </location>
</feature>
<dbReference type="PANTHER" id="PTHR34978">
    <property type="entry name" value="POSSIBLE SENSOR-TRANSDUCER PROTEIN BLAR"/>
    <property type="match status" value="1"/>
</dbReference>
<dbReference type="Proteomes" id="UP000320643">
    <property type="component" value="Unassembled WGS sequence"/>
</dbReference>
<comment type="caution">
    <text evidence="4">The sequence shown here is derived from an EMBL/GenBank/DDBJ whole genome shotgun (WGS) entry which is preliminary data.</text>
</comment>
<evidence type="ECO:0000313" key="4">
    <source>
        <dbReference type="EMBL" id="TRW27572.1"/>
    </source>
</evidence>
<reference evidence="4 5" key="1">
    <citation type="submission" date="2019-07" db="EMBL/GenBank/DDBJ databases">
        <title>Flavobacterium sp. nov., isolated from glacier ice.</title>
        <authorList>
            <person name="Liu Q."/>
            <person name="Xin Y.-H."/>
        </authorList>
    </citation>
    <scope>NUCLEOTIDE SEQUENCE [LARGE SCALE GENOMIC DNA]</scope>
    <source>
        <strain evidence="4 5">ZT4R6</strain>
    </source>
</reference>
<dbReference type="OrthoDB" id="1522859at2"/>
<sequence length="639" mass="71474">MEAAIIYLIKVSAIIMLFMLAYQLFLKKETFFTTNRLFLLAGLGTAVLLPLIAYTKIVWVSPAPVVQQQQTINVNALIASQNAFAKLPVQQSFTINWWYVALGIYTAGVVVLSIIFIKDIIRLRLMLKGQKVVKQDGYRFIDSATAKAPFSFFRYIVYNSSMLQPQELESIIAHEKVHSGQRHSLDMIISELFCIILWFNPFVWWYKKAIAQNLEFIADAEAIKLLTDKTAYQKTLVKITIQPECIAITNHFYQSLIKKRIVMLNKAQSKKRNGLKYMAIMPMLAAFMFLFQYKVVAQVKESSQVNVSADPEFSIDINKNSTDADLAKAKKTFKDKYNVDVTFSNVKRNSKGEMTSIKTVVKENGRSMSNEIESTTPIKPFQIVMDELDGSKNAMIVVGKVRIAAGYPPAPPMPPNATSPVPLVPPVPPVPAKGHSMIINSGAQQSPALNFGDDALVIINGVKQPKGSVVTLPAGHQVVGVATLDKKEAKDKYGKEGKKGAVEITTAANGYAFMMPDEATVMGYAQMGLDEGFKALSNINFDEIMSNAFAHIDIEAMDEFSEEQRSEIGEDLKRAEIELRRVGPELQRSFEAHRMSKEDMEDAKREIEAAKKEIQAAKKEIEAAKKEMERARQERSRKA</sequence>
<feature type="coiled-coil region" evidence="1">
    <location>
        <begin position="593"/>
        <end position="638"/>
    </location>
</feature>